<protein>
    <submittedName>
        <fullName evidence="4">IPT/TIG domain-containing protein</fullName>
    </submittedName>
</protein>
<keyword evidence="5" id="KW-1185">Reference proteome</keyword>
<evidence type="ECO:0000256" key="2">
    <source>
        <dbReference type="SAM" id="SignalP"/>
    </source>
</evidence>
<reference evidence="4 5" key="1">
    <citation type="submission" date="2016-10" db="EMBL/GenBank/DDBJ databases">
        <authorList>
            <person name="de Groot N.N."/>
        </authorList>
    </citation>
    <scope>NUCLEOTIDE SEQUENCE [LARGE SCALE GENOMIC DNA]</scope>
    <source>
        <strain evidence="4 5">NP_1H</strain>
    </source>
</reference>
<dbReference type="SUPFAM" id="SSF89372">
    <property type="entry name" value="Fucose-specific lectin"/>
    <property type="match status" value="1"/>
</dbReference>
<name>A0A1G8PEN0_9MICC</name>
<keyword evidence="1 2" id="KW-0732">Signal</keyword>
<feature type="non-terminal residue" evidence="4">
    <location>
        <position position="563"/>
    </location>
</feature>
<dbReference type="SUPFAM" id="SSF81296">
    <property type="entry name" value="E set domains"/>
    <property type="match status" value="3"/>
</dbReference>
<organism evidence="4 5">
    <name type="scientific">Arthrobacter subterraneus</name>
    <dbReference type="NCBI Taxonomy" id="335973"/>
    <lineage>
        <taxon>Bacteria</taxon>
        <taxon>Bacillati</taxon>
        <taxon>Actinomycetota</taxon>
        <taxon>Actinomycetes</taxon>
        <taxon>Micrococcales</taxon>
        <taxon>Micrococcaceae</taxon>
        <taxon>Arthrobacter</taxon>
    </lineage>
</organism>
<dbReference type="SMART" id="SM00429">
    <property type="entry name" value="IPT"/>
    <property type="match status" value="2"/>
</dbReference>
<evidence type="ECO:0000313" key="4">
    <source>
        <dbReference type="EMBL" id="SDI90912.1"/>
    </source>
</evidence>
<proteinExistence type="predicted"/>
<accession>A0A1G8PEN0</accession>
<feature type="domain" description="IPT/TIG" evidence="3">
    <location>
        <begin position="416"/>
        <end position="500"/>
    </location>
</feature>
<feature type="chain" id="PRO_5011501040" evidence="2">
    <location>
        <begin position="27"/>
        <end position="563"/>
    </location>
</feature>
<dbReference type="InterPro" id="IPR052387">
    <property type="entry name" value="Fibrocystin"/>
</dbReference>
<dbReference type="PANTHER" id="PTHR46769:SF2">
    <property type="entry name" value="FIBROCYSTIN-L ISOFORM 2 PRECURSOR-RELATED"/>
    <property type="match status" value="1"/>
</dbReference>
<feature type="domain" description="IPT/TIG" evidence="3">
    <location>
        <begin position="240"/>
        <end position="321"/>
    </location>
</feature>
<dbReference type="AlphaFoldDB" id="A0A1G8PEN0"/>
<dbReference type="OrthoDB" id="9779955at2"/>
<dbReference type="Gene3D" id="2.60.40.10">
    <property type="entry name" value="Immunoglobulins"/>
    <property type="match status" value="3"/>
</dbReference>
<dbReference type="Pfam" id="PF01833">
    <property type="entry name" value="TIG"/>
    <property type="match status" value="3"/>
</dbReference>
<dbReference type="Proteomes" id="UP000199258">
    <property type="component" value="Unassembled WGS sequence"/>
</dbReference>
<dbReference type="InterPro" id="IPR014756">
    <property type="entry name" value="Ig_E-set"/>
</dbReference>
<dbReference type="RefSeq" id="WP_139186316.1">
    <property type="nucleotide sequence ID" value="NZ_FNDT01000033.1"/>
</dbReference>
<sequence length="563" mass="55647">MSPRWSTARVTAIATALAIGGSAVVAAPTLALPGDAEASAVDLRLSLELGGASLLDVDAAAETESPPREVVIPDLSAHVGALNGAAVAGRATLSTASGAAGTTSSAVIEDLTVSVLGVQAVGATRVISAADCLPGALPAAETASEGVTVLGTPVDPAAVPVAGLELSTAATVPGMTSAEVLAKVKVGTISRNAASAEATGLTVNLTLKGTVPDVGMVAAIYLGNIVIGEAACEHLEVPSAPTAEELVPAEGVSTGSDTVTLRGSGFTGDTTVDVGGNAATDVVVLSDSELTFSTPAGPVGPSLVTVTTPSGSSTGLGFTYTEPAPEVPVVDVLDPDETAATGGEEIWIFGSGFARDRTSVTVGETVISPSDVEFLNTGTLVIKAPAQPAGLASLSVTTPVGSSGSLDLNYFPVAVPPTITSVTPDSGPMEGNTSVTLRGTGFVPAATMVTMDTASFLDDDVTVVSDTELSFIVPAGTEGPVNIDVTTAAGTSNTVVYTYTATAPPPPPPAGMEGHDFNGDGTVDVLARDSAGRLWLYPGNGAAGWLAKKQVGSGWQSMTAILG</sequence>
<dbReference type="CDD" id="cd00102">
    <property type="entry name" value="IPT"/>
    <property type="match status" value="2"/>
</dbReference>
<dbReference type="EMBL" id="FNDT01000033">
    <property type="protein sequence ID" value="SDI90912.1"/>
    <property type="molecule type" value="Genomic_DNA"/>
</dbReference>
<evidence type="ECO:0000313" key="5">
    <source>
        <dbReference type="Proteomes" id="UP000199258"/>
    </source>
</evidence>
<dbReference type="InterPro" id="IPR002909">
    <property type="entry name" value="IPT_dom"/>
</dbReference>
<evidence type="ECO:0000256" key="1">
    <source>
        <dbReference type="ARBA" id="ARBA00022729"/>
    </source>
</evidence>
<dbReference type="GO" id="GO:0005975">
    <property type="term" value="P:carbohydrate metabolic process"/>
    <property type="evidence" value="ECO:0007669"/>
    <property type="project" value="UniProtKB-ARBA"/>
</dbReference>
<feature type="signal peptide" evidence="2">
    <location>
        <begin position="1"/>
        <end position="26"/>
    </location>
</feature>
<evidence type="ECO:0000259" key="3">
    <source>
        <dbReference type="SMART" id="SM00429"/>
    </source>
</evidence>
<gene>
    <name evidence="4" type="ORF">SAMN04488693_1331</name>
</gene>
<dbReference type="PANTHER" id="PTHR46769">
    <property type="entry name" value="POLYCYSTIC KIDNEY AND HEPATIC DISEASE 1 (AUTOSOMAL RECESSIVE)-LIKE 1"/>
    <property type="match status" value="1"/>
</dbReference>
<dbReference type="STRING" id="335973.SAMN04488693_1331"/>
<dbReference type="InterPro" id="IPR013783">
    <property type="entry name" value="Ig-like_fold"/>
</dbReference>